<dbReference type="RefSeq" id="WP_184748264.1">
    <property type="nucleotide sequence ID" value="NZ_JACHGJ010000009.1"/>
</dbReference>
<evidence type="ECO:0000256" key="2">
    <source>
        <dbReference type="SAM" id="SignalP"/>
    </source>
</evidence>
<dbReference type="AlphaFoldDB" id="A0A841REI6"/>
<dbReference type="Pfam" id="PF13181">
    <property type="entry name" value="TPR_8"/>
    <property type="match status" value="1"/>
</dbReference>
<reference evidence="3 4" key="1">
    <citation type="submission" date="2020-08" db="EMBL/GenBank/DDBJ databases">
        <title>Genomic Encyclopedia of Type Strains, Phase IV (KMG-IV): sequencing the most valuable type-strain genomes for metagenomic binning, comparative biology and taxonomic classification.</title>
        <authorList>
            <person name="Goeker M."/>
        </authorList>
    </citation>
    <scope>NUCLEOTIDE SEQUENCE [LARGE SCALE GENOMIC DNA]</scope>
    <source>
        <strain evidence="3 4">DSM 2461</strain>
    </source>
</reference>
<proteinExistence type="predicted"/>
<dbReference type="PANTHER" id="PTHR12558">
    <property type="entry name" value="CELL DIVISION CYCLE 16,23,27"/>
    <property type="match status" value="1"/>
</dbReference>
<accession>A0A841REI6</accession>
<evidence type="ECO:0000313" key="3">
    <source>
        <dbReference type="EMBL" id="MBB6482026.1"/>
    </source>
</evidence>
<dbReference type="SMART" id="SM00028">
    <property type="entry name" value="TPR"/>
    <property type="match status" value="5"/>
</dbReference>
<keyword evidence="4" id="KW-1185">Reference proteome</keyword>
<dbReference type="PROSITE" id="PS50005">
    <property type="entry name" value="TPR"/>
    <property type="match status" value="2"/>
</dbReference>
<keyword evidence="1" id="KW-0802">TPR repeat</keyword>
<organism evidence="3 4">
    <name type="scientific">Spirochaeta isovalerica</name>
    <dbReference type="NCBI Taxonomy" id="150"/>
    <lineage>
        <taxon>Bacteria</taxon>
        <taxon>Pseudomonadati</taxon>
        <taxon>Spirochaetota</taxon>
        <taxon>Spirochaetia</taxon>
        <taxon>Spirochaetales</taxon>
        <taxon>Spirochaetaceae</taxon>
        <taxon>Spirochaeta</taxon>
    </lineage>
</organism>
<dbReference type="Gene3D" id="1.25.40.10">
    <property type="entry name" value="Tetratricopeptide repeat domain"/>
    <property type="match status" value="2"/>
</dbReference>
<dbReference type="PANTHER" id="PTHR12558:SF13">
    <property type="entry name" value="CELL DIVISION CYCLE PROTEIN 27 HOMOLOG"/>
    <property type="match status" value="1"/>
</dbReference>
<dbReference type="EMBL" id="JACHGJ010000009">
    <property type="protein sequence ID" value="MBB6482026.1"/>
    <property type="molecule type" value="Genomic_DNA"/>
</dbReference>
<sequence length="582" mass="68229">MKSKLILLYIFLMLSPLLSGQEEGTADEEWYYIQAQEAIDKENFEYALTLLNEGRALFPESFRLAEKVGDLYYDKDLYSLALDAYRQAEDIEPDRGSIIYNMGSTLARLNENDQAIEYYERLIDVESYHRRAVDDLSWLYYKVHRLKESEELLLSEMEKSFHRNYAITLGTVYSDMYDYEKSKKYYLMSIEDALNDNARYFASVALYNLSLLEYSFYNYETSLEYTGESLDARDRASGHLARGEVLQLAGRYSEAEDEYLKAEALDDTPLSRISLGVLYQKTGHLDKALAYINDVYNRRDMSWMYYFGTDKNQYDMDIHGPLRDIYKGKAEYEKRRLTYGFSDGLKAIYDRIRYGILGFYHDQIYRRAAQTVGDNNAGKSDLNSWWAYTRAAIGNRPTFMKYIELCEDFELRLTDKAAPWYMLEKGRESDDYDLLAEAISLFRPQWEAEPVMETLHHLIRLEKRSRSDIRRNRLNKLYELNSGYLMQHGLGLPLVLEVSGEASERKIKRFLKKTGFEVSLKSGGGYSNKLIIQGAETDWSWFLLDPSGEIIYEGKGEEESLNRNYYRNLIMSVFNSLYLYRF</sequence>
<evidence type="ECO:0000256" key="1">
    <source>
        <dbReference type="PROSITE-ProRule" id="PRU00339"/>
    </source>
</evidence>
<evidence type="ECO:0000313" key="4">
    <source>
        <dbReference type="Proteomes" id="UP000587760"/>
    </source>
</evidence>
<feature type="signal peptide" evidence="2">
    <location>
        <begin position="1"/>
        <end position="20"/>
    </location>
</feature>
<feature type="repeat" description="TPR" evidence="1">
    <location>
        <begin position="62"/>
        <end position="95"/>
    </location>
</feature>
<comment type="caution">
    <text evidence="3">The sequence shown here is derived from an EMBL/GenBank/DDBJ whole genome shotgun (WGS) entry which is preliminary data.</text>
</comment>
<dbReference type="Proteomes" id="UP000587760">
    <property type="component" value="Unassembled WGS sequence"/>
</dbReference>
<dbReference type="InterPro" id="IPR019734">
    <property type="entry name" value="TPR_rpt"/>
</dbReference>
<protein>
    <submittedName>
        <fullName evidence="3">Tetratricopeptide (TPR) repeat protein</fullName>
    </submittedName>
</protein>
<dbReference type="SUPFAM" id="SSF48452">
    <property type="entry name" value="TPR-like"/>
    <property type="match status" value="1"/>
</dbReference>
<keyword evidence="2" id="KW-0732">Signal</keyword>
<feature type="repeat" description="TPR" evidence="1">
    <location>
        <begin position="96"/>
        <end position="129"/>
    </location>
</feature>
<gene>
    <name evidence="3" type="ORF">HNR50_003714</name>
</gene>
<dbReference type="Pfam" id="PF13432">
    <property type="entry name" value="TPR_16"/>
    <property type="match status" value="1"/>
</dbReference>
<feature type="chain" id="PRO_5032950696" evidence="2">
    <location>
        <begin position="21"/>
        <end position="582"/>
    </location>
</feature>
<dbReference type="InterPro" id="IPR011990">
    <property type="entry name" value="TPR-like_helical_dom_sf"/>
</dbReference>
<name>A0A841REI6_9SPIO</name>